<accession>A0ACD3A104</accession>
<evidence type="ECO:0000313" key="2">
    <source>
        <dbReference type="Proteomes" id="UP000308600"/>
    </source>
</evidence>
<dbReference type="EMBL" id="ML209091">
    <property type="protein sequence ID" value="TFK59069.1"/>
    <property type="molecule type" value="Genomic_DNA"/>
</dbReference>
<keyword evidence="2" id="KW-1185">Reference proteome</keyword>
<reference evidence="1 2" key="1">
    <citation type="journal article" date="2019" name="Nat. Ecol. Evol.">
        <title>Megaphylogeny resolves global patterns of mushroom evolution.</title>
        <authorList>
            <person name="Varga T."/>
            <person name="Krizsan K."/>
            <person name="Foldi C."/>
            <person name="Dima B."/>
            <person name="Sanchez-Garcia M."/>
            <person name="Sanchez-Ramirez S."/>
            <person name="Szollosi G.J."/>
            <person name="Szarkandi J.G."/>
            <person name="Papp V."/>
            <person name="Albert L."/>
            <person name="Andreopoulos W."/>
            <person name="Angelini C."/>
            <person name="Antonin V."/>
            <person name="Barry K.W."/>
            <person name="Bougher N.L."/>
            <person name="Buchanan P."/>
            <person name="Buyck B."/>
            <person name="Bense V."/>
            <person name="Catcheside P."/>
            <person name="Chovatia M."/>
            <person name="Cooper J."/>
            <person name="Damon W."/>
            <person name="Desjardin D."/>
            <person name="Finy P."/>
            <person name="Geml J."/>
            <person name="Haridas S."/>
            <person name="Hughes K."/>
            <person name="Justo A."/>
            <person name="Karasinski D."/>
            <person name="Kautmanova I."/>
            <person name="Kiss B."/>
            <person name="Kocsube S."/>
            <person name="Kotiranta H."/>
            <person name="LaButti K.M."/>
            <person name="Lechner B.E."/>
            <person name="Liimatainen K."/>
            <person name="Lipzen A."/>
            <person name="Lukacs Z."/>
            <person name="Mihaltcheva S."/>
            <person name="Morgado L.N."/>
            <person name="Niskanen T."/>
            <person name="Noordeloos M.E."/>
            <person name="Ohm R.A."/>
            <person name="Ortiz-Santana B."/>
            <person name="Ovrebo C."/>
            <person name="Racz N."/>
            <person name="Riley R."/>
            <person name="Savchenko A."/>
            <person name="Shiryaev A."/>
            <person name="Soop K."/>
            <person name="Spirin V."/>
            <person name="Szebenyi C."/>
            <person name="Tomsovsky M."/>
            <person name="Tulloss R.E."/>
            <person name="Uehling J."/>
            <person name="Grigoriev I.V."/>
            <person name="Vagvolgyi C."/>
            <person name="Papp T."/>
            <person name="Martin F.M."/>
            <person name="Miettinen O."/>
            <person name="Hibbett D.S."/>
            <person name="Nagy L.G."/>
        </authorList>
    </citation>
    <scope>NUCLEOTIDE SEQUENCE [LARGE SCALE GENOMIC DNA]</scope>
    <source>
        <strain evidence="1 2">NL-1719</strain>
    </source>
</reference>
<sequence>MDVLKGLDSVSLAKTAMQELAFLWSILHVLLEQNRSDYTAIALPVLIPSLRILATEHQTNKTVAFVLRRALVIALKDRGMKEKLIILDLILPLAALHLPKEHAVYLMLRAECYIDHHEGRGEPDCDSVVAAISDVQTHLLQYGKPKGAHVQRLFCEFFHRACDFVIHAAGLPEARLSAVQAHQSKSRIVNILSILAVAYGVEEDESDRKLSIATSLTQFLGLLLEFRYYRTPFRQSGLVQSIKEFIQALYAEHVVLEDGDTEFLKELILHQIQSTHAIRAEPGELPLLDRLHGTSCSKYFTSDLAPRPRIRAAIEYSLSMEPPRDELALMRVMVAAPAARLYDLPITMRAYQLLMSADDMWAPITVPLHIRQTTYRFTTFMVRDAISYALALGYPDLALEWADQSSSVVWSQVLHLHLPFTQVAAVDAKVAEELADAASQILDLQVRRDFVYPDCASRWEDAIRKARKLPGLDRFLRHKTSSEIRSAVGALGGPVVYFNINRYSCDALCGLDSVSLAEAAMQELAFLWSILRVLLEQNRSDYTAIALPVLIPSLRILATEHQTNKTVAFVLRRALVIAVKADPDMNETLIILDLILPLSALHLPEEHAVYLIVRAEHYINHNEGRGQGEADYDSVVAAIGDVQTHLLRYGKPKGVDVQSLFSTFVHKARKFLIYMPRLFGGRWSVVQMGSRMVNILSILAVAYGVEEAESVRKLSIATSLVQFLELLLEFRYYCTPVRKSSLVQGIKEFIQAIYAERVVLEDSDTEFLKELILHQIQSTHTIDPEPAANTRCYRVFVINGAAP</sequence>
<organism evidence="1 2">
    <name type="scientific">Pluteus cervinus</name>
    <dbReference type="NCBI Taxonomy" id="181527"/>
    <lineage>
        <taxon>Eukaryota</taxon>
        <taxon>Fungi</taxon>
        <taxon>Dikarya</taxon>
        <taxon>Basidiomycota</taxon>
        <taxon>Agaricomycotina</taxon>
        <taxon>Agaricomycetes</taxon>
        <taxon>Agaricomycetidae</taxon>
        <taxon>Agaricales</taxon>
        <taxon>Pluteineae</taxon>
        <taxon>Pluteaceae</taxon>
        <taxon>Pluteus</taxon>
    </lineage>
</organism>
<dbReference type="Proteomes" id="UP000308600">
    <property type="component" value="Unassembled WGS sequence"/>
</dbReference>
<name>A0ACD3A104_9AGAR</name>
<protein>
    <submittedName>
        <fullName evidence="1">Uncharacterized protein</fullName>
    </submittedName>
</protein>
<gene>
    <name evidence="1" type="ORF">BDN72DRAFT_906178</name>
</gene>
<proteinExistence type="predicted"/>
<evidence type="ECO:0000313" key="1">
    <source>
        <dbReference type="EMBL" id="TFK59069.1"/>
    </source>
</evidence>